<dbReference type="AlphaFoldDB" id="A0AAD7CZU4"/>
<comment type="caution">
    <text evidence="1">The sequence shown here is derived from an EMBL/GenBank/DDBJ whole genome shotgun (WGS) entry which is preliminary data.</text>
</comment>
<sequence>MSFALAYGSFGDLLETAKLAVKVAKFLREGGKMSLERQALATELQTLNNDLILLTFIASGMRLDPSSTSSGVAIRIRAEVQKCRITLIQFLDKITPCKGLLGTIRAALLEGSELARFKTEISKPLKAISMLMSILNLAASQEVGPQLNGVGLQVERLEDRFETLSLFVLHHIY</sequence>
<name>A0AAD7CZU4_MYCRO</name>
<gene>
    <name evidence="1" type="ORF">B0H17DRAFT_1209101</name>
</gene>
<reference evidence="1" key="1">
    <citation type="submission" date="2023-03" db="EMBL/GenBank/DDBJ databases">
        <title>Massive genome expansion in bonnet fungi (Mycena s.s.) driven by repeated elements and novel gene families across ecological guilds.</title>
        <authorList>
            <consortium name="Lawrence Berkeley National Laboratory"/>
            <person name="Harder C.B."/>
            <person name="Miyauchi S."/>
            <person name="Viragh M."/>
            <person name="Kuo A."/>
            <person name="Thoen E."/>
            <person name="Andreopoulos B."/>
            <person name="Lu D."/>
            <person name="Skrede I."/>
            <person name="Drula E."/>
            <person name="Henrissat B."/>
            <person name="Morin E."/>
            <person name="Kohler A."/>
            <person name="Barry K."/>
            <person name="LaButti K."/>
            <person name="Morin E."/>
            <person name="Salamov A."/>
            <person name="Lipzen A."/>
            <person name="Mereny Z."/>
            <person name="Hegedus B."/>
            <person name="Baldrian P."/>
            <person name="Stursova M."/>
            <person name="Weitz H."/>
            <person name="Taylor A."/>
            <person name="Grigoriev I.V."/>
            <person name="Nagy L.G."/>
            <person name="Martin F."/>
            <person name="Kauserud H."/>
        </authorList>
    </citation>
    <scope>NUCLEOTIDE SEQUENCE</scope>
    <source>
        <strain evidence="1">CBHHK067</strain>
    </source>
</reference>
<proteinExistence type="predicted"/>
<evidence type="ECO:0000313" key="2">
    <source>
        <dbReference type="Proteomes" id="UP001221757"/>
    </source>
</evidence>
<dbReference type="Proteomes" id="UP001221757">
    <property type="component" value="Unassembled WGS sequence"/>
</dbReference>
<dbReference type="EMBL" id="JARKIE010000175">
    <property type="protein sequence ID" value="KAJ7671150.1"/>
    <property type="molecule type" value="Genomic_DNA"/>
</dbReference>
<organism evidence="1 2">
    <name type="scientific">Mycena rosella</name>
    <name type="common">Pink bonnet</name>
    <name type="synonym">Agaricus rosellus</name>
    <dbReference type="NCBI Taxonomy" id="1033263"/>
    <lineage>
        <taxon>Eukaryota</taxon>
        <taxon>Fungi</taxon>
        <taxon>Dikarya</taxon>
        <taxon>Basidiomycota</taxon>
        <taxon>Agaricomycotina</taxon>
        <taxon>Agaricomycetes</taxon>
        <taxon>Agaricomycetidae</taxon>
        <taxon>Agaricales</taxon>
        <taxon>Marasmiineae</taxon>
        <taxon>Mycenaceae</taxon>
        <taxon>Mycena</taxon>
    </lineage>
</organism>
<evidence type="ECO:0000313" key="1">
    <source>
        <dbReference type="EMBL" id="KAJ7671150.1"/>
    </source>
</evidence>
<protein>
    <recommendedName>
        <fullName evidence="3">Fungal N-terminal domain-containing protein</fullName>
    </recommendedName>
</protein>
<evidence type="ECO:0008006" key="3">
    <source>
        <dbReference type="Google" id="ProtNLM"/>
    </source>
</evidence>
<keyword evidence="2" id="KW-1185">Reference proteome</keyword>
<accession>A0AAD7CZU4</accession>